<evidence type="ECO:0000256" key="3">
    <source>
        <dbReference type="ARBA" id="ARBA00022553"/>
    </source>
</evidence>
<keyword evidence="6" id="KW-0418">Kinase</keyword>
<evidence type="ECO:0000256" key="4">
    <source>
        <dbReference type="ARBA" id="ARBA00022679"/>
    </source>
</evidence>
<keyword evidence="5" id="KW-0547">Nucleotide-binding</keyword>
<comment type="caution">
    <text evidence="10">The sequence shown here is derived from an EMBL/GenBank/DDBJ whole genome shotgun (WGS) entry which is preliminary data.</text>
</comment>
<evidence type="ECO:0000259" key="9">
    <source>
        <dbReference type="SMART" id="SM00387"/>
    </source>
</evidence>
<dbReference type="CDD" id="cd16917">
    <property type="entry name" value="HATPase_UhpB-NarQ-NarX-like"/>
    <property type="match status" value="1"/>
</dbReference>
<evidence type="ECO:0000256" key="8">
    <source>
        <dbReference type="ARBA" id="ARBA00023012"/>
    </source>
</evidence>
<keyword evidence="11" id="KW-1185">Reference proteome</keyword>
<name>A0A0B2A7Q1_9MICO</name>
<sequence>MNPDDTDVPALEPGQAEDRAALAREIHDRVANGIMAGILRFDLADKEDDPVVVSELRAAGRSILAQALTAAQTIATGLRYPDRGESLQARIEEHLARAIRGTAIQARVVSTGEPRGLDDSIREHVFLLAREAVRNAVAHGEPSRVEVSLAWGPATLTVTVVDDGRGFELFDVRRGALGLVGMKERADVMGARLTIVSEQDRGTDVRVEVPYAP</sequence>
<feature type="domain" description="Histidine kinase/HSP90-like ATPase" evidence="9">
    <location>
        <begin position="120"/>
        <end position="213"/>
    </location>
</feature>
<dbReference type="Pfam" id="PF02518">
    <property type="entry name" value="HATPase_c"/>
    <property type="match status" value="1"/>
</dbReference>
<dbReference type="InterPro" id="IPR011712">
    <property type="entry name" value="Sig_transdc_His_kin_sub3_dim/P"/>
</dbReference>
<dbReference type="InterPro" id="IPR050482">
    <property type="entry name" value="Sensor_HK_TwoCompSys"/>
</dbReference>
<dbReference type="PANTHER" id="PTHR24421:SF10">
    <property type="entry name" value="NITRATE_NITRITE SENSOR PROTEIN NARQ"/>
    <property type="match status" value="1"/>
</dbReference>
<dbReference type="Proteomes" id="UP000031030">
    <property type="component" value="Unassembled WGS sequence"/>
</dbReference>
<keyword evidence="3" id="KW-0597">Phosphoprotein</keyword>
<dbReference type="EC" id="2.7.13.3" evidence="2"/>
<dbReference type="InterPro" id="IPR003594">
    <property type="entry name" value="HATPase_dom"/>
</dbReference>
<reference evidence="10 11" key="1">
    <citation type="submission" date="2014-11" db="EMBL/GenBank/DDBJ databases">
        <title>Genome sequence of Microbacterium mangrovi MUSC 115(T).</title>
        <authorList>
            <person name="Lee L.-H."/>
        </authorList>
    </citation>
    <scope>NUCLEOTIDE SEQUENCE [LARGE SCALE GENOMIC DNA]</scope>
    <source>
        <strain evidence="10 11">MUSC 115</strain>
    </source>
</reference>
<evidence type="ECO:0000256" key="5">
    <source>
        <dbReference type="ARBA" id="ARBA00022741"/>
    </source>
</evidence>
<evidence type="ECO:0000256" key="6">
    <source>
        <dbReference type="ARBA" id="ARBA00022777"/>
    </source>
</evidence>
<comment type="catalytic activity">
    <reaction evidence="1">
        <text>ATP + protein L-histidine = ADP + protein N-phospho-L-histidine.</text>
        <dbReference type="EC" id="2.7.13.3"/>
    </reaction>
</comment>
<accession>A0A0B2A7Q1</accession>
<protein>
    <recommendedName>
        <fullName evidence="2">histidine kinase</fullName>
        <ecNumber evidence="2">2.7.13.3</ecNumber>
    </recommendedName>
</protein>
<dbReference type="EMBL" id="JTDK01000005">
    <property type="protein sequence ID" value="KHK99130.1"/>
    <property type="molecule type" value="Genomic_DNA"/>
</dbReference>
<dbReference type="InterPro" id="IPR036890">
    <property type="entry name" value="HATPase_C_sf"/>
</dbReference>
<evidence type="ECO:0000256" key="2">
    <source>
        <dbReference type="ARBA" id="ARBA00012438"/>
    </source>
</evidence>
<keyword evidence="7" id="KW-0067">ATP-binding</keyword>
<keyword evidence="8" id="KW-0902">Two-component regulatory system</keyword>
<dbReference type="GO" id="GO:0005524">
    <property type="term" value="F:ATP binding"/>
    <property type="evidence" value="ECO:0007669"/>
    <property type="project" value="UniProtKB-KW"/>
</dbReference>
<proteinExistence type="predicted"/>
<organism evidence="10 11">
    <name type="scientific">Microbacterium mangrovi</name>
    <dbReference type="NCBI Taxonomy" id="1348253"/>
    <lineage>
        <taxon>Bacteria</taxon>
        <taxon>Bacillati</taxon>
        <taxon>Actinomycetota</taxon>
        <taxon>Actinomycetes</taxon>
        <taxon>Micrococcales</taxon>
        <taxon>Microbacteriaceae</taxon>
        <taxon>Microbacterium</taxon>
    </lineage>
</organism>
<evidence type="ECO:0000313" key="11">
    <source>
        <dbReference type="Proteomes" id="UP000031030"/>
    </source>
</evidence>
<dbReference type="SMART" id="SM00387">
    <property type="entry name" value="HATPase_c"/>
    <property type="match status" value="1"/>
</dbReference>
<dbReference type="STRING" id="1348253.LK09_03690"/>
<dbReference type="RefSeq" id="WP_039396151.1">
    <property type="nucleotide sequence ID" value="NZ_JTDK01000005.1"/>
</dbReference>
<dbReference type="GO" id="GO:0000155">
    <property type="term" value="F:phosphorelay sensor kinase activity"/>
    <property type="evidence" value="ECO:0007669"/>
    <property type="project" value="InterPro"/>
</dbReference>
<evidence type="ECO:0000256" key="7">
    <source>
        <dbReference type="ARBA" id="ARBA00022840"/>
    </source>
</evidence>
<dbReference type="SUPFAM" id="SSF55874">
    <property type="entry name" value="ATPase domain of HSP90 chaperone/DNA topoisomerase II/histidine kinase"/>
    <property type="match status" value="1"/>
</dbReference>
<dbReference type="Gene3D" id="3.30.565.10">
    <property type="entry name" value="Histidine kinase-like ATPase, C-terminal domain"/>
    <property type="match status" value="1"/>
</dbReference>
<dbReference type="Pfam" id="PF07730">
    <property type="entry name" value="HisKA_3"/>
    <property type="match status" value="1"/>
</dbReference>
<dbReference type="GO" id="GO:0046983">
    <property type="term" value="F:protein dimerization activity"/>
    <property type="evidence" value="ECO:0007669"/>
    <property type="project" value="InterPro"/>
</dbReference>
<dbReference type="GO" id="GO:0016020">
    <property type="term" value="C:membrane"/>
    <property type="evidence" value="ECO:0007669"/>
    <property type="project" value="InterPro"/>
</dbReference>
<dbReference type="AlphaFoldDB" id="A0A0B2A7Q1"/>
<dbReference type="PANTHER" id="PTHR24421">
    <property type="entry name" value="NITRATE/NITRITE SENSOR PROTEIN NARX-RELATED"/>
    <property type="match status" value="1"/>
</dbReference>
<evidence type="ECO:0000313" key="10">
    <source>
        <dbReference type="EMBL" id="KHK99130.1"/>
    </source>
</evidence>
<keyword evidence="4" id="KW-0808">Transferase</keyword>
<evidence type="ECO:0000256" key="1">
    <source>
        <dbReference type="ARBA" id="ARBA00000085"/>
    </source>
</evidence>
<gene>
    <name evidence="10" type="ORF">LK09_03690</name>
</gene>